<keyword evidence="2 4" id="KW-0238">DNA-binding</keyword>
<keyword evidence="1" id="KW-0805">Transcription regulation</keyword>
<dbReference type="GO" id="GO:0000976">
    <property type="term" value="F:transcription cis-regulatory region binding"/>
    <property type="evidence" value="ECO:0007669"/>
    <property type="project" value="TreeGrafter"/>
</dbReference>
<evidence type="ECO:0000313" key="7">
    <source>
        <dbReference type="Proteomes" id="UP000244940"/>
    </source>
</evidence>
<dbReference type="Proteomes" id="UP000244940">
    <property type="component" value="Unassembled WGS sequence"/>
</dbReference>
<dbReference type="PRINTS" id="PR00455">
    <property type="entry name" value="HTHTETR"/>
</dbReference>
<evidence type="ECO:0000256" key="2">
    <source>
        <dbReference type="ARBA" id="ARBA00023125"/>
    </source>
</evidence>
<organism evidence="6 7">
    <name type="scientific">Pararhodobacter marinus</name>
    <dbReference type="NCBI Taxonomy" id="2184063"/>
    <lineage>
        <taxon>Bacteria</taxon>
        <taxon>Pseudomonadati</taxon>
        <taxon>Pseudomonadota</taxon>
        <taxon>Alphaproteobacteria</taxon>
        <taxon>Rhodobacterales</taxon>
        <taxon>Paracoccaceae</taxon>
        <taxon>Pararhodobacter</taxon>
    </lineage>
</organism>
<dbReference type="RefSeq" id="WP_109532661.1">
    <property type="nucleotide sequence ID" value="NZ_QEYD01000004.1"/>
</dbReference>
<dbReference type="EMBL" id="QEYD01000004">
    <property type="protein sequence ID" value="PWE29547.1"/>
    <property type="molecule type" value="Genomic_DNA"/>
</dbReference>
<evidence type="ECO:0000259" key="5">
    <source>
        <dbReference type="PROSITE" id="PS50977"/>
    </source>
</evidence>
<evidence type="ECO:0000256" key="4">
    <source>
        <dbReference type="PROSITE-ProRule" id="PRU00335"/>
    </source>
</evidence>
<dbReference type="Pfam" id="PF00440">
    <property type="entry name" value="TetR_N"/>
    <property type="match status" value="1"/>
</dbReference>
<accession>A0A2U2CCD9</accession>
<evidence type="ECO:0000256" key="3">
    <source>
        <dbReference type="ARBA" id="ARBA00023163"/>
    </source>
</evidence>
<dbReference type="InterPro" id="IPR050109">
    <property type="entry name" value="HTH-type_TetR-like_transc_reg"/>
</dbReference>
<protein>
    <submittedName>
        <fullName evidence="6">TetR/AcrR family transcriptional regulator</fullName>
    </submittedName>
</protein>
<gene>
    <name evidence="6" type="ORF">C4N9_07305</name>
</gene>
<dbReference type="AlphaFoldDB" id="A0A2U2CCD9"/>
<dbReference type="Gene3D" id="1.10.357.10">
    <property type="entry name" value="Tetracycline Repressor, domain 2"/>
    <property type="match status" value="1"/>
</dbReference>
<dbReference type="InterPro" id="IPR001647">
    <property type="entry name" value="HTH_TetR"/>
</dbReference>
<dbReference type="FunFam" id="1.10.10.60:FF:000141">
    <property type="entry name" value="TetR family transcriptional regulator"/>
    <property type="match status" value="1"/>
</dbReference>
<feature type="domain" description="HTH tetR-type" evidence="5">
    <location>
        <begin position="15"/>
        <end position="75"/>
    </location>
</feature>
<feature type="DNA-binding region" description="H-T-H motif" evidence="4">
    <location>
        <begin position="38"/>
        <end position="57"/>
    </location>
</feature>
<comment type="caution">
    <text evidence="6">The sequence shown here is derived from an EMBL/GenBank/DDBJ whole genome shotgun (WGS) entry which is preliminary data.</text>
</comment>
<evidence type="ECO:0000313" key="6">
    <source>
        <dbReference type="EMBL" id="PWE29547.1"/>
    </source>
</evidence>
<sequence>MKSVVPDPLSAEDADPRRAAILTAATEVFARYGFKRTSMEDIASAAGLSRTALYQYYRSKQDIFRSLVGWYFGQVVTRVETALEPGLPPERALAAAFAAKLGPEMRLLLDSPHGEELMDGGFDAASDLVAEGERRVATLLEQWLLNEAGAGRITLPDDDAAALAAMMVAALHGLKMTPGIGYDPLLASMGRLAALFGRGLRP</sequence>
<dbReference type="PANTHER" id="PTHR30055">
    <property type="entry name" value="HTH-TYPE TRANSCRIPTIONAL REGULATOR RUTR"/>
    <property type="match status" value="1"/>
</dbReference>
<dbReference type="GeneID" id="94364691"/>
<dbReference type="GO" id="GO:0003700">
    <property type="term" value="F:DNA-binding transcription factor activity"/>
    <property type="evidence" value="ECO:0007669"/>
    <property type="project" value="TreeGrafter"/>
</dbReference>
<dbReference type="InterPro" id="IPR009057">
    <property type="entry name" value="Homeodomain-like_sf"/>
</dbReference>
<keyword evidence="7" id="KW-1185">Reference proteome</keyword>
<evidence type="ECO:0000256" key="1">
    <source>
        <dbReference type="ARBA" id="ARBA00023015"/>
    </source>
</evidence>
<dbReference type="PROSITE" id="PS50977">
    <property type="entry name" value="HTH_TETR_2"/>
    <property type="match status" value="1"/>
</dbReference>
<dbReference type="PANTHER" id="PTHR30055:SF146">
    <property type="entry name" value="HTH-TYPE TRANSCRIPTIONAL DUAL REGULATOR CECR"/>
    <property type="match status" value="1"/>
</dbReference>
<name>A0A2U2CCD9_9RHOB</name>
<keyword evidence="3" id="KW-0804">Transcription</keyword>
<dbReference type="OrthoDB" id="9802802at2"/>
<proteinExistence type="predicted"/>
<dbReference type="SUPFAM" id="SSF46689">
    <property type="entry name" value="Homeodomain-like"/>
    <property type="match status" value="1"/>
</dbReference>
<reference evidence="6 7" key="1">
    <citation type="submission" date="2018-05" db="EMBL/GenBank/DDBJ databases">
        <title>Pararhodobacter marina sp. nov., isolated from deep-sea water of the Indian Ocean.</title>
        <authorList>
            <person name="Lai Q.Sr."/>
            <person name="Liu X."/>
            <person name="Shao Z."/>
        </authorList>
    </citation>
    <scope>NUCLEOTIDE SEQUENCE [LARGE SCALE GENOMIC DNA]</scope>
    <source>
        <strain evidence="6 7">CIC4N-9</strain>
    </source>
</reference>